<name>A0A6I5A3T4_9BACI</name>
<dbReference type="PANTHER" id="PTHR46387:SF2">
    <property type="entry name" value="RIBONUCLEASE HI"/>
    <property type="match status" value="1"/>
</dbReference>
<dbReference type="GO" id="GO:0003676">
    <property type="term" value="F:nucleic acid binding"/>
    <property type="evidence" value="ECO:0007669"/>
    <property type="project" value="InterPro"/>
</dbReference>
<evidence type="ECO:0000259" key="1">
    <source>
        <dbReference type="PROSITE" id="PS50879"/>
    </source>
</evidence>
<proteinExistence type="predicted"/>
<dbReference type="GO" id="GO:0004523">
    <property type="term" value="F:RNA-DNA hybrid ribonuclease activity"/>
    <property type="evidence" value="ECO:0007669"/>
    <property type="project" value="InterPro"/>
</dbReference>
<accession>A0A6I5A3T4</accession>
<dbReference type="Gene3D" id="3.30.420.10">
    <property type="entry name" value="Ribonuclease H-like superfamily/Ribonuclease H"/>
    <property type="match status" value="1"/>
</dbReference>
<feature type="domain" description="RNase H type-1" evidence="1">
    <location>
        <begin position="70"/>
        <end position="207"/>
    </location>
</feature>
<dbReference type="SUPFAM" id="SSF53098">
    <property type="entry name" value="Ribonuclease H-like"/>
    <property type="match status" value="1"/>
</dbReference>
<dbReference type="Proteomes" id="UP000468638">
    <property type="component" value="Unassembled WGS sequence"/>
</dbReference>
<dbReference type="CDD" id="cd09279">
    <property type="entry name" value="RNase_HI_like"/>
    <property type="match status" value="1"/>
</dbReference>
<sequence length="217" mass="24592">MNVRIELTYKTPKGTEATFRSDEMYVGEAILIAEDLEKTGRKKDISFIDNYDASLTLKEMKQFMKGIQTEPHKITVYFDGGFNVETYQSGLGCAIYYHQNRKSYRLRKNALIDELDSNNEAEYAALHLAIQELGLLNVANIPITFVGDSQVVLNQLNGEWPCMEEELTKWADRVEHDLENLGITPSYKLVSRKGNKEADQLASQALKGIEISSTKET</sequence>
<protein>
    <submittedName>
        <fullName evidence="2">Reverse transcriptase-like protein</fullName>
    </submittedName>
</protein>
<dbReference type="InterPro" id="IPR036397">
    <property type="entry name" value="RNaseH_sf"/>
</dbReference>
<keyword evidence="2" id="KW-0548">Nucleotidyltransferase</keyword>
<organism evidence="2 3">
    <name type="scientific">Pontibacillus yanchengensis</name>
    <dbReference type="NCBI Taxonomy" id="462910"/>
    <lineage>
        <taxon>Bacteria</taxon>
        <taxon>Bacillati</taxon>
        <taxon>Bacillota</taxon>
        <taxon>Bacilli</taxon>
        <taxon>Bacillales</taxon>
        <taxon>Bacillaceae</taxon>
        <taxon>Pontibacillus</taxon>
    </lineage>
</organism>
<evidence type="ECO:0000313" key="2">
    <source>
        <dbReference type="EMBL" id="MYL34751.1"/>
    </source>
</evidence>
<keyword evidence="2" id="KW-0695">RNA-directed DNA polymerase</keyword>
<comment type="caution">
    <text evidence="2">The sequence shown here is derived from an EMBL/GenBank/DDBJ whole genome shotgun (WGS) entry which is preliminary data.</text>
</comment>
<evidence type="ECO:0000313" key="3">
    <source>
        <dbReference type="Proteomes" id="UP000468638"/>
    </source>
</evidence>
<dbReference type="GO" id="GO:0003964">
    <property type="term" value="F:RNA-directed DNA polymerase activity"/>
    <property type="evidence" value="ECO:0007669"/>
    <property type="project" value="UniProtKB-KW"/>
</dbReference>
<dbReference type="Pfam" id="PF13456">
    <property type="entry name" value="RVT_3"/>
    <property type="match status" value="1"/>
</dbReference>
<dbReference type="OrthoDB" id="2680098at2"/>
<dbReference type="AlphaFoldDB" id="A0A6I5A3T4"/>
<gene>
    <name evidence="2" type="ORF">GLW05_14235</name>
</gene>
<dbReference type="InterPro" id="IPR012337">
    <property type="entry name" value="RNaseH-like_sf"/>
</dbReference>
<dbReference type="PROSITE" id="PS50879">
    <property type="entry name" value="RNASE_H_1"/>
    <property type="match status" value="1"/>
</dbReference>
<dbReference type="PANTHER" id="PTHR46387">
    <property type="entry name" value="POLYNUCLEOTIDYL TRANSFERASE, RIBONUCLEASE H-LIKE SUPERFAMILY PROTEIN"/>
    <property type="match status" value="1"/>
</dbReference>
<keyword evidence="2" id="KW-0808">Transferase</keyword>
<dbReference type="InterPro" id="IPR002156">
    <property type="entry name" value="RNaseH_domain"/>
</dbReference>
<dbReference type="EMBL" id="WMEQ01000011">
    <property type="protein sequence ID" value="MYL34751.1"/>
    <property type="molecule type" value="Genomic_DNA"/>
</dbReference>
<dbReference type="NCBIfam" id="NF005822">
    <property type="entry name" value="PRK07708.1"/>
    <property type="match status" value="1"/>
</dbReference>
<dbReference type="RefSeq" id="WP_160847054.1">
    <property type="nucleotide sequence ID" value="NZ_WMEQ01000011.1"/>
</dbReference>
<reference evidence="2 3" key="1">
    <citation type="submission" date="2019-11" db="EMBL/GenBank/DDBJ databases">
        <title>Genome sequences of 17 halophilic strains isolated from different environments.</title>
        <authorList>
            <person name="Furrow R.E."/>
        </authorList>
    </citation>
    <scope>NUCLEOTIDE SEQUENCE [LARGE SCALE GENOMIC DNA]</scope>
    <source>
        <strain evidence="2 3">22514_16_FS</strain>
    </source>
</reference>